<proteinExistence type="predicted"/>
<organism evidence="1">
    <name type="scientific">viral metagenome</name>
    <dbReference type="NCBI Taxonomy" id="1070528"/>
    <lineage>
        <taxon>unclassified sequences</taxon>
        <taxon>metagenomes</taxon>
        <taxon>organismal metagenomes</taxon>
    </lineage>
</organism>
<accession>A0A6C0DU84</accession>
<reference evidence="1" key="1">
    <citation type="journal article" date="2020" name="Nature">
        <title>Giant virus diversity and host interactions through global metagenomics.</title>
        <authorList>
            <person name="Schulz F."/>
            <person name="Roux S."/>
            <person name="Paez-Espino D."/>
            <person name="Jungbluth S."/>
            <person name="Walsh D.A."/>
            <person name="Denef V.J."/>
            <person name="McMahon K.D."/>
            <person name="Konstantinidis K.T."/>
            <person name="Eloe-Fadrosh E.A."/>
            <person name="Kyrpides N.C."/>
            <person name="Woyke T."/>
        </authorList>
    </citation>
    <scope>NUCLEOTIDE SEQUENCE</scope>
    <source>
        <strain evidence="1">GVMAG-M-3300023174-5</strain>
    </source>
</reference>
<protein>
    <submittedName>
        <fullName evidence="1">Uncharacterized protein</fullName>
    </submittedName>
</protein>
<name>A0A6C0DU84_9ZZZZ</name>
<dbReference type="EMBL" id="MN739669">
    <property type="protein sequence ID" value="QHT19793.1"/>
    <property type="molecule type" value="Genomic_DNA"/>
</dbReference>
<sequence length="59" mass="7093">MLFRNAEGKLVEINRYDYKNDHIYYKKILQLKNLINNDAKEFNYSKILIQNIILTDSAK</sequence>
<dbReference type="AlphaFoldDB" id="A0A6C0DU84"/>
<evidence type="ECO:0000313" key="1">
    <source>
        <dbReference type="EMBL" id="QHT19793.1"/>
    </source>
</evidence>